<feature type="binding site" evidence="3">
    <location>
        <begin position="86"/>
        <end position="89"/>
    </location>
    <ligand>
        <name>substrate</name>
    </ligand>
</feature>
<feature type="binding site" evidence="3">
    <location>
        <begin position="99"/>
        <end position="102"/>
    </location>
    <ligand>
        <name>substrate</name>
    </ligand>
</feature>
<dbReference type="Pfam" id="PF06026">
    <property type="entry name" value="Rib_5-P_isom_A"/>
    <property type="match status" value="1"/>
</dbReference>
<dbReference type="HAMAP" id="MF_00170">
    <property type="entry name" value="Rib_5P_isom_A"/>
    <property type="match status" value="1"/>
</dbReference>
<dbReference type="PANTHER" id="PTHR11934">
    <property type="entry name" value="RIBOSE-5-PHOSPHATE ISOMERASE"/>
    <property type="match status" value="1"/>
</dbReference>
<dbReference type="UniPathway" id="UPA00115">
    <property type="reaction ID" value="UER00412"/>
</dbReference>
<name>A0A2R4XP30_9BURK</name>
<dbReference type="Proteomes" id="UP000244571">
    <property type="component" value="Chromosome"/>
</dbReference>
<dbReference type="EC" id="5.3.1.6" evidence="3"/>
<feature type="binding site" evidence="3">
    <location>
        <position position="126"/>
    </location>
    <ligand>
        <name>substrate</name>
    </ligand>
</feature>
<organism evidence="4 5">
    <name type="scientific">Orrella marina</name>
    <dbReference type="NCBI Taxonomy" id="2163011"/>
    <lineage>
        <taxon>Bacteria</taxon>
        <taxon>Pseudomonadati</taxon>
        <taxon>Pseudomonadota</taxon>
        <taxon>Betaproteobacteria</taxon>
        <taxon>Burkholderiales</taxon>
        <taxon>Alcaligenaceae</taxon>
        <taxon>Orrella</taxon>
    </lineage>
</organism>
<dbReference type="SUPFAM" id="SSF75445">
    <property type="entry name" value="D-ribose-5-phosphate isomerase (RpiA), lid domain"/>
    <property type="match status" value="1"/>
</dbReference>
<dbReference type="OrthoDB" id="5870696at2"/>
<sequence>MPTQQQLKQAVAQAAIDYIRPHLVPGSIIGVGTGSTADCFIDLLTPFAGQFAGAVASSERTAQRLMQGGVKVFNLNDVETMPVYVDGADEINPALQMIKGGGGALTREKIVASVAREFVCIVDASKQVDVLGAFALPVEVLPMAVASVMRFARGIGGNPAVREGFVTDNGNVIVDIAGLSIADPAQLECTLNQLPGVVTNGIFARHSASVALVADPQGVRKLMARTV</sequence>
<dbReference type="GO" id="GO:0006014">
    <property type="term" value="P:D-ribose metabolic process"/>
    <property type="evidence" value="ECO:0007669"/>
    <property type="project" value="TreeGrafter"/>
</dbReference>
<dbReference type="NCBIfam" id="TIGR00021">
    <property type="entry name" value="rpiA"/>
    <property type="match status" value="1"/>
</dbReference>
<evidence type="ECO:0000256" key="3">
    <source>
        <dbReference type="HAMAP-Rule" id="MF_00170"/>
    </source>
</evidence>
<dbReference type="AlphaFoldDB" id="A0A2R4XP30"/>
<protein>
    <recommendedName>
        <fullName evidence="3">Ribose-5-phosphate isomerase A</fullName>
        <ecNumber evidence="3">5.3.1.6</ecNumber>
    </recommendedName>
    <alternativeName>
        <fullName evidence="3">Phosphoriboisomerase A</fullName>
        <shortName evidence="3">PRI</shortName>
    </alternativeName>
</protein>
<evidence type="ECO:0000256" key="2">
    <source>
        <dbReference type="ARBA" id="ARBA00023235"/>
    </source>
</evidence>
<dbReference type="FunFam" id="3.40.50.1360:FF:000001">
    <property type="entry name" value="Ribose-5-phosphate isomerase A"/>
    <property type="match status" value="1"/>
</dbReference>
<dbReference type="Gene3D" id="3.40.50.1360">
    <property type="match status" value="1"/>
</dbReference>
<dbReference type="SUPFAM" id="SSF100950">
    <property type="entry name" value="NagB/RpiA/CoA transferase-like"/>
    <property type="match status" value="1"/>
</dbReference>
<dbReference type="InterPro" id="IPR004788">
    <property type="entry name" value="Ribose5P_isomerase_type_A"/>
</dbReference>
<evidence type="ECO:0000313" key="4">
    <source>
        <dbReference type="EMBL" id="AWB35567.1"/>
    </source>
</evidence>
<comment type="pathway">
    <text evidence="3">Carbohydrate degradation; pentose phosphate pathway; D-ribose 5-phosphate from D-ribulose 5-phosphate (non-oxidative stage): step 1/1.</text>
</comment>
<keyword evidence="2 3" id="KW-0413">Isomerase</keyword>
<comment type="function">
    <text evidence="3">Catalyzes the reversible conversion of ribose-5-phosphate to ribulose 5-phosphate.</text>
</comment>
<proteinExistence type="inferred from homology"/>
<dbReference type="PANTHER" id="PTHR11934:SF0">
    <property type="entry name" value="RIBOSE-5-PHOSPHATE ISOMERASE"/>
    <property type="match status" value="1"/>
</dbReference>
<accession>A0A2R4XP30</accession>
<feature type="active site" description="Proton acceptor" evidence="3">
    <location>
        <position position="108"/>
    </location>
</feature>
<gene>
    <name evidence="3" type="primary">rpiA</name>
    <name evidence="4" type="ORF">DBV39_01610</name>
</gene>
<dbReference type="GO" id="GO:0004751">
    <property type="term" value="F:ribose-5-phosphate isomerase activity"/>
    <property type="evidence" value="ECO:0007669"/>
    <property type="project" value="UniProtKB-UniRule"/>
</dbReference>
<dbReference type="CDD" id="cd01398">
    <property type="entry name" value="RPI_A"/>
    <property type="match status" value="1"/>
</dbReference>
<keyword evidence="5" id="KW-1185">Reference proteome</keyword>
<dbReference type="GO" id="GO:0005829">
    <property type="term" value="C:cytosol"/>
    <property type="evidence" value="ECO:0007669"/>
    <property type="project" value="TreeGrafter"/>
</dbReference>
<reference evidence="4 5" key="1">
    <citation type="submission" date="2018-04" db="EMBL/GenBank/DDBJ databases">
        <title>Bordetella sp. HZ20 isolated from seawater.</title>
        <authorList>
            <person name="Sun C."/>
        </authorList>
    </citation>
    <scope>NUCLEOTIDE SEQUENCE [LARGE SCALE GENOMIC DNA]</scope>
    <source>
        <strain evidence="4 5">HZ20</strain>
    </source>
</reference>
<dbReference type="GO" id="GO:0009052">
    <property type="term" value="P:pentose-phosphate shunt, non-oxidative branch"/>
    <property type="evidence" value="ECO:0007669"/>
    <property type="project" value="UniProtKB-UniRule"/>
</dbReference>
<comment type="similarity">
    <text evidence="3">Belongs to the ribose 5-phosphate isomerase family.</text>
</comment>
<comment type="catalytic activity">
    <reaction evidence="1 3">
        <text>aldehydo-D-ribose 5-phosphate = D-ribulose 5-phosphate</text>
        <dbReference type="Rhea" id="RHEA:14657"/>
        <dbReference type="ChEBI" id="CHEBI:58121"/>
        <dbReference type="ChEBI" id="CHEBI:58273"/>
        <dbReference type="EC" id="5.3.1.6"/>
    </reaction>
</comment>
<comment type="subunit">
    <text evidence="3">Homodimer.</text>
</comment>
<evidence type="ECO:0000256" key="1">
    <source>
        <dbReference type="ARBA" id="ARBA00001713"/>
    </source>
</evidence>
<dbReference type="EMBL" id="CP028901">
    <property type="protein sequence ID" value="AWB35567.1"/>
    <property type="molecule type" value="Genomic_DNA"/>
</dbReference>
<dbReference type="InterPro" id="IPR020672">
    <property type="entry name" value="Ribose5P_isomerase_typA_subgr"/>
</dbReference>
<dbReference type="NCBIfam" id="NF001924">
    <property type="entry name" value="PRK00702.1"/>
    <property type="match status" value="1"/>
</dbReference>
<feature type="binding site" evidence="3">
    <location>
        <begin position="33"/>
        <end position="36"/>
    </location>
    <ligand>
        <name>substrate</name>
    </ligand>
</feature>
<dbReference type="Gene3D" id="3.30.70.260">
    <property type="match status" value="1"/>
</dbReference>
<dbReference type="KEGG" id="boz:DBV39_01610"/>
<evidence type="ECO:0000313" key="5">
    <source>
        <dbReference type="Proteomes" id="UP000244571"/>
    </source>
</evidence>
<dbReference type="InterPro" id="IPR037171">
    <property type="entry name" value="NagB/RpiA_transferase-like"/>
</dbReference>